<proteinExistence type="predicted"/>
<gene>
    <name evidence="5" type="ORF">APLA_LOCUS7501</name>
</gene>
<dbReference type="PROSITE" id="PS00233">
    <property type="entry name" value="CHIT_BIND_RR_1"/>
    <property type="match status" value="1"/>
</dbReference>
<dbReference type="EMBL" id="CADEBD010000302">
    <property type="protein sequence ID" value="CAB3236681.1"/>
    <property type="molecule type" value="Genomic_DNA"/>
</dbReference>
<keyword evidence="1 3" id="KW-0193">Cuticle</keyword>
<dbReference type="InterPro" id="IPR050468">
    <property type="entry name" value="Cuticle_Struct_Prot"/>
</dbReference>
<evidence type="ECO:0000313" key="5">
    <source>
        <dbReference type="EMBL" id="CAB3236681.1"/>
    </source>
</evidence>
<dbReference type="InterPro" id="IPR031311">
    <property type="entry name" value="CHIT_BIND_RR_consensus"/>
</dbReference>
<dbReference type="InterPro" id="IPR000618">
    <property type="entry name" value="Insect_cuticle"/>
</dbReference>
<dbReference type="GO" id="GO:0062129">
    <property type="term" value="C:chitin-based extracellular matrix"/>
    <property type="evidence" value="ECO:0007669"/>
    <property type="project" value="TreeGrafter"/>
</dbReference>
<keyword evidence="2 4" id="KW-0732">Signal</keyword>
<dbReference type="AlphaFoldDB" id="A0A8S0ZSX8"/>
<dbReference type="Pfam" id="PF00379">
    <property type="entry name" value="Chitin_bind_4"/>
    <property type="match status" value="1"/>
</dbReference>
<dbReference type="Proteomes" id="UP000494256">
    <property type="component" value="Unassembled WGS sequence"/>
</dbReference>
<dbReference type="GO" id="GO:0008010">
    <property type="term" value="F:structural constituent of chitin-based larval cuticle"/>
    <property type="evidence" value="ECO:0007669"/>
    <property type="project" value="TreeGrafter"/>
</dbReference>
<comment type="caution">
    <text evidence="5">The sequence shown here is derived from an EMBL/GenBank/DDBJ whole genome shotgun (WGS) entry which is preliminary data.</text>
</comment>
<dbReference type="PANTHER" id="PTHR10380">
    <property type="entry name" value="CUTICLE PROTEIN"/>
    <property type="match status" value="1"/>
</dbReference>
<evidence type="ECO:0000256" key="1">
    <source>
        <dbReference type="ARBA" id="ARBA00022460"/>
    </source>
</evidence>
<protein>
    <submittedName>
        <fullName evidence="5">Uncharacterized protein</fullName>
    </submittedName>
</protein>
<evidence type="ECO:0000256" key="4">
    <source>
        <dbReference type="SAM" id="SignalP"/>
    </source>
</evidence>
<accession>A0A8S0ZSX8</accession>
<dbReference type="OrthoDB" id="7425459at2759"/>
<feature type="signal peptide" evidence="4">
    <location>
        <begin position="1"/>
        <end position="16"/>
    </location>
</feature>
<evidence type="ECO:0000256" key="3">
    <source>
        <dbReference type="PROSITE-ProRule" id="PRU00497"/>
    </source>
</evidence>
<name>A0A8S0ZSX8_ARCPL</name>
<evidence type="ECO:0000313" key="6">
    <source>
        <dbReference type="Proteomes" id="UP000494256"/>
    </source>
</evidence>
<organism evidence="5 6">
    <name type="scientific">Arctia plantaginis</name>
    <name type="common">Wood tiger moth</name>
    <name type="synonym">Phalaena plantaginis</name>
    <dbReference type="NCBI Taxonomy" id="874455"/>
    <lineage>
        <taxon>Eukaryota</taxon>
        <taxon>Metazoa</taxon>
        <taxon>Ecdysozoa</taxon>
        <taxon>Arthropoda</taxon>
        <taxon>Hexapoda</taxon>
        <taxon>Insecta</taxon>
        <taxon>Pterygota</taxon>
        <taxon>Neoptera</taxon>
        <taxon>Endopterygota</taxon>
        <taxon>Lepidoptera</taxon>
        <taxon>Glossata</taxon>
        <taxon>Ditrysia</taxon>
        <taxon>Noctuoidea</taxon>
        <taxon>Erebidae</taxon>
        <taxon>Arctiinae</taxon>
        <taxon>Arctia</taxon>
    </lineage>
</organism>
<dbReference type="PANTHER" id="PTHR10380:SF173">
    <property type="entry name" value="CUTICULAR PROTEIN 47EF, ISOFORM C-RELATED"/>
    <property type="match status" value="1"/>
</dbReference>
<reference evidence="5 6" key="1">
    <citation type="submission" date="2020-04" db="EMBL/GenBank/DDBJ databases">
        <authorList>
            <person name="Wallbank WR R."/>
            <person name="Pardo Diaz C."/>
            <person name="Kozak K."/>
            <person name="Martin S."/>
            <person name="Jiggins C."/>
            <person name="Moest M."/>
            <person name="Warren A I."/>
            <person name="Byers J.R.P. K."/>
            <person name="Montejo-Kovacevich G."/>
            <person name="Yen C E."/>
        </authorList>
    </citation>
    <scope>NUCLEOTIDE SEQUENCE [LARGE SCALE GENOMIC DNA]</scope>
</reference>
<sequence>MKAAIVALCIVACVYANSDQEAKVLRSDYELAPSGDFQYAYETDNDIQGSAQGKLKPFGKDEVALEVSGSNSYKSLEGTVYEVKYVADENGYRPTGDHLPTPPAPVPIPEYIEKAIAYIAAHPYSEKKE</sequence>
<dbReference type="PROSITE" id="PS51155">
    <property type="entry name" value="CHIT_BIND_RR_2"/>
    <property type="match status" value="1"/>
</dbReference>
<dbReference type="PRINTS" id="PR00947">
    <property type="entry name" value="CUTICLE"/>
</dbReference>
<evidence type="ECO:0000256" key="2">
    <source>
        <dbReference type="ARBA" id="ARBA00022729"/>
    </source>
</evidence>
<feature type="chain" id="PRO_5035831286" evidence="4">
    <location>
        <begin position="17"/>
        <end position="129"/>
    </location>
</feature>